<dbReference type="InterPro" id="IPR029071">
    <property type="entry name" value="Ubiquitin-like_domsf"/>
</dbReference>
<dbReference type="SUPFAM" id="SSF46934">
    <property type="entry name" value="UBA-like"/>
    <property type="match status" value="1"/>
</dbReference>
<evidence type="ECO:0000256" key="3">
    <source>
        <dbReference type="ARBA" id="ARBA00022490"/>
    </source>
</evidence>
<evidence type="ECO:0000313" key="12">
    <source>
        <dbReference type="EMBL" id="GAQ81962.1"/>
    </source>
</evidence>
<dbReference type="Pfam" id="PF00627">
    <property type="entry name" value="UBA"/>
    <property type="match status" value="1"/>
</dbReference>
<evidence type="ECO:0000256" key="8">
    <source>
        <dbReference type="SAM" id="MobiDB-lite"/>
    </source>
</evidence>
<name>A0A0U9HJ99_KLENI</name>
<dbReference type="PANTHER" id="PTHR12917">
    <property type="entry name" value="ASPARTYL PROTEASE DDI-RELATED"/>
    <property type="match status" value="1"/>
</dbReference>
<dbReference type="OMA" id="GHRLNAF"/>
<dbReference type="InterPro" id="IPR033882">
    <property type="entry name" value="DDI1_N"/>
</dbReference>
<keyword evidence="4" id="KW-0645">Protease</keyword>
<protein>
    <submittedName>
        <fullName evidence="12">DNA damage-inducible protein 1</fullName>
    </submittedName>
</protein>
<evidence type="ECO:0000256" key="6">
    <source>
        <dbReference type="ARBA" id="ARBA00022801"/>
    </source>
</evidence>
<dbReference type="GO" id="GO:0031593">
    <property type="term" value="F:polyubiquitin modification-dependent protein binding"/>
    <property type="evidence" value="ECO:0007669"/>
    <property type="project" value="UniProtKB-ARBA"/>
</dbReference>
<dbReference type="SMART" id="SM00213">
    <property type="entry name" value="UBQ"/>
    <property type="match status" value="1"/>
</dbReference>
<dbReference type="PANTHER" id="PTHR12917:SF1">
    <property type="entry name" value="AT13091P"/>
    <property type="match status" value="1"/>
</dbReference>
<keyword evidence="5" id="KW-0064">Aspartyl protease</keyword>
<dbReference type="SUPFAM" id="SSF54236">
    <property type="entry name" value="Ubiquitin-like"/>
    <property type="match status" value="1"/>
</dbReference>
<dbReference type="GO" id="GO:0004190">
    <property type="term" value="F:aspartic-type endopeptidase activity"/>
    <property type="evidence" value="ECO:0007669"/>
    <property type="project" value="UniProtKB-KW"/>
</dbReference>
<dbReference type="InterPro" id="IPR000626">
    <property type="entry name" value="Ubiquitin-like_dom"/>
</dbReference>
<dbReference type="PROSITE" id="PS50030">
    <property type="entry name" value="UBA"/>
    <property type="match status" value="1"/>
</dbReference>
<dbReference type="AlphaFoldDB" id="A0A0U9HJ99"/>
<keyword evidence="6" id="KW-0378">Hydrolase</keyword>
<organism evidence="12 13">
    <name type="scientific">Klebsormidium nitens</name>
    <name type="common">Green alga</name>
    <name type="synonym">Ulothrix nitens</name>
    <dbReference type="NCBI Taxonomy" id="105231"/>
    <lineage>
        <taxon>Eukaryota</taxon>
        <taxon>Viridiplantae</taxon>
        <taxon>Streptophyta</taxon>
        <taxon>Klebsormidiophyceae</taxon>
        <taxon>Klebsormidiales</taxon>
        <taxon>Klebsormidiaceae</taxon>
        <taxon>Klebsormidium</taxon>
    </lineage>
</organism>
<dbReference type="OrthoDB" id="1047367at2759"/>
<dbReference type="Pfam" id="PF00240">
    <property type="entry name" value="ubiquitin"/>
    <property type="match status" value="1"/>
</dbReference>
<dbReference type="InterPro" id="IPR009060">
    <property type="entry name" value="UBA-like_sf"/>
</dbReference>
<evidence type="ECO:0000259" key="9">
    <source>
        <dbReference type="PROSITE" id="PS50030"/>
    </source>
</evidence>
<accession>A0A0U9HJ99</accession>
<keyword evidence="13" id="KW-1185">Reference proteome</keyword>
<evidence type="ECO:0000256" key="2">
    <source>
        <dbReference type="ARBA" id="ARBA00009136"/>
    </source>
</evidence>
<gene>
    <name evidence="12" type="ORF">KFL_000960130</name>
</gene>
<dbReference type="Pfam" id="PF09668">
    <property type="entry name" value="Asp_protease"/>
    <property type="match status" value="1"/>
</dbReference>
<dbReference type="InterPro" id="IPR021109">
    <property type="entry name" value="Peptidase_aspartic_dom_sf"/>
</dbReference>
<sequence length="413" mass="45537">MQLMVSTADERIVTLDVEQDEQVENVKAILEVETQIPLRNQRLLFNGRNLPNDARLNGCGVKDGDLLMVVEASQERQAADNPLMVNPDGSAANPVALQRHLQNDQNLMQQLKTADSALHHAIMNGPIDRLQDLLKERHRQRQEAERRRQQEIADMNADPFDVEAQRRIEERIQQENIDENMGNAMEHNPEAFGRVVMLYVDMEVNGMPLKAFVDTGAQSTIMSEACAKRCGIMRLVDKRYHGIAKGVGTSKIIGRVHLATIKVGQVFLPCTFTILENQDMEFIFGLDMLRKHQCVIDLKDSSLRFGSSDIAVPFLPEHEIPRYLWDEQTPSDSPKAPLPTPPPGITDAPSTSAGGAGGPVAASPGPLVATSELEGKIQALVDLGFDRAAAQNALLLCNGNQDQAASYLFGGYD</sequence>
<dbReference type="EMBL" id="DF237045">
    <property type="protein sequence ID" value="GAQ81962.1"/>
    <property type="molecule type" value="Genomic_DNA"/>
</dbReference>
<dbReference type="Gene3D" id="2.40.70.10">
    <property type="entry name" value="Acid Proteases"/>
    <property type="match status" value="1"/>
</dbReference>
<feature type="domain" description="Peptidase A2" evidence="11">
    <location>
        <begin position="209"/>
        <end position="248"/>
    </location>
</feature>
<reference evidence="12 13" key="1">
    <citation type="journal article" date="2014" name="Nat. Commun.">
        <title>Klebsormidium flaccidum genome reveals primary factors for plant terrestrial adaptation.</title>
        <authorList>
            <person name="Hori K."/>
            <person name="Maruyama F."/>
            <person name="Fujisawa T."/>
            <person name="Togashi T."/>
            <person name="Yamamoto N."/>
            <person name="Seo M."/>
            <person name="Sato S."/>
            <person name="Yamada T."/>
            <person name="Mori H."/>
            <person name="Tajima N."/>
            <person name="Moriyama T."/>
            <person name="Ikeuchi M."/>
            <person name="Watanabe M."/>
            <person name="Wada H."/>
            <person name="Kobayashi K."/>
            <person name="Saito M."/>
            <person name="Masuda T."/>
            <person name="Sasaki-Sekimoto Y."/>
            <person name="Mashiguchi K."/>
            <person name="Awai K."/>
            <person name="Shimojima M."/>
            <person name="Masuda S."/>
            <person name="Iwai M."/>
            <person name="Nobusawa T."/>
            <person name="Narise T."/>
            <person name="Kondo S."/>
            <person name="Saito H."/>
            <person name="Sato R."/>
            <person name="Murakawa M."/>
            <person name="Ihara Y."/>
            <person name="Oshima-Yamada Y."/>
            <person name="Ohtaka K."/>
            <person name="Satoh M."/>
            <person name="Sonobe K."/>
            <person name="Ishii M."/>
            <person name="Ohtani R."/>
            <person name="Kanamori-Sato M."/>
            <person name="Honoki R."/>
            <person name="Miyazaki D."/>
            <person name="Mochizuki H."/>
            <person name="Umetsu J."/>
            <person name="Higashi K."/>
            <person name="Shibata D."/>
            <person name="Kamiya Y."/>
            <person name="Sato N."/>
            <person name="Nakamura Y."/>
            <person name="Tabata S."/>
            <person name="Ida S."/>
            <person name="Kurokawa K."/>
            <person name="Ohta H."/>
        </authorList>
    </citation>
    <scope>NUCLEOTIDE SEQUENCE [LARGE SCALE GENOMIC DNA]</scope>
    <source>
        <strain evidence="12 13">NIES-2285</strain>
    </source>
</reference>
<feature type="coiled-coil region" evidence="7">
    <location>
        <begin position="127"/>
        <end position="154"/>
    </location>
</feature>
<feature type="domain" description="Ubiquitin-like" evidence="10">
    <location>
        <begin position="1"/>
        <end position="70"/>
    </location>
</feature>
<dbReference type="PROSITE" id="PS50053">
    <property type="entry name" value="UBIQUITIN_2"/>
    <property type="match status" value="1"/>
</dbReference>
<dbReference type="FunFam" id="2.40.70.10:FF:000005">
    <property type="entry name" value="DNA damage inducible 1 homolog 2"/>
    <property type="match status" value="1"/>
</dbReference>
<evidence type="ECO:0000256" key="1">
    <source>
        <dbReference type="ARBA" id="ARBA00004496"/>
    </source>
</evidence>
<dbReference type="CDD" id="cd05479">
    <property type="entry name" value="RP_DDI"/>
    <property type="match status" value="1"/>
</dbReference>
<comment type="similarity">
    <text evidence="2">Belongs to the DDI1 family.</text>
</comment>
<evidence type="ECO:0000259" key="11">
    <source>
        <dbReference type="PROSITE" id="PS50175"/>
    </source>
</evidence>
<dbReference type="SMART" id="SM00165">
    <property type="entry name" value="UBA"/>
    <property type="match status" value="1"/>
</dbReference>
<dbReference type="CDD" id="cd01796">
    <property type="entry name" value="Ubl_Ddi1_like"/>
    <property type="match status" value="1"/>
</dbReference>
<dbReference type="SUPFAM" id="SSF50630">
    <property type="entry name" value="Acid proteases"/>
    <property type="match status" value="1"/>
</dbReference>
<feature type="compositionally biased region" description="Low complexity" evidence="8">
    <location>
        <begin position="348"/>
        <end position="366"/>
    </location>
</feature>
<evidence type="ECO:0000256" key="4">
    <source>
        <dbReference type="ARBA" id="ARBA00022670"/>
    </source>
</evidence>
<keyword evidence="3" id="KW-0963">Cytoplasm</keyword>
<dbReference type="Proteomes" id="UP000054558">
    <property type="component" value="Unassembled WGS sequence"/>
</dbReference>
<dbReference type="GO" id="GO:0005737">
    <property type="term" value="C:cytoplasm"/>
    <property type="evidence" value="ECO:0007669"/>
    <property type="project" value="UniProtKB-SubCell"/>
</dbReference>
<dbReference type="GO" id="GO:0006508">
    <property type="term" value="P:proteolysis"/>
    <property type="evidence" value="ECO:0007669"/>
    <property type="project" value="UniProtKB-KW"/>
</dbReference>
<dbReference type="InterPro" id="IPR019103">
    <property type="entry name" value="Peptidase_aspartic_DDI1-type"/>
</dbReference>
<evidence type="ECO:0000313" key="13">
    <source>
        <dbReference type="Proteomes" id="UP000054558"/>
    </source>
</evidence>
<dbReference type="STRING" id="105231.A0A0U9HJ99"/>
<feature type="region of interest" description="Disordered" evidence="8">
    <location>
        <begin position="326"/>
        <end position="367"/>
    </location>
</feature>
<dbReference type="InterPro" id="IPR001995">
    <property type="entry name" value="Peptidase_A2_cat"/>
</dbReference>
<evidence type="ECO:0000259" key="10">
    <source>
        <dbReference type="PROSITE" id="PS50053"/>
    </source>
</evidence>
<dbReference type="InterPro" id="IPR015940">
    <property type="entry name" value="UBA"/>
</dbReference>
<dbReference type="Gene3D" id="1.10.8.10">
    <property type="entry name" value="DNA helicase RuvA subunit, C-terminal domain"/>
    <property type="match status" value="1"/>
</dbReference>
<feature type="domain" description="UBA" evidence="9">
    <location>
        <begin position="371"/>
        <end position="411"/>
    </location>
</feature>
<evidence type="ECO:0000256" key="5">
    <source>
        <dbReference type="ARBA" id="ARBA00022750"/>
    </source>
</evidence>
<keyword evidence="7" id="KW-0175">Coiled coil</keyword>
<comment type="subcellular location">
    <subcellularLocation>
        <location evidence="1">Cytoplasm</location>
    </subcellularLocation>
</comment>
<proteinExistence type="inferred from homology"/>
<dbReference type="Gene3D" id="3.10.20.90">
    <property type="entry name" value="Phosphatidylinositol 3-kinase Catalytic Subunit, Chain A, domain 1"/>
    <property type="match status" value="1"/>
</dbReference>
<evidence type="ECO:0000256" key="7">
    <source>
        <dbReference type="SAM" id="Coils"/>
    </source>
</evidence>
<dbReference type="PROSITE" id="PS50175">
    <property type="entry name" value="ASP_PROT_RETROV"/>
    <property type="match status" value="1"/>
</dbReference>